<proteinExistence type="predicted"/>
<protein>
    <submittedName>
        <fullName evidence="1">Uncharacterized protein</fullName>
    </submittedName>
</protein>
<name>A0A1R3IDY1_9ROSI</name>
<dbReference type="EMBL" id="AWUE01018376">
    <property type="protein sequence ID" value="OMO80802.1"/>
    <property type="molecule type" value="Genomic_DNA"/>
</dbReference>
<accession>A0A1R3IDY1</accession>
<comment type="caution">
    <text evidence="1">The sequence shown here is derived from an EMBL/GenBank/DDBJ whole genome shotgun (WGS) entry which is preliminary data.</text>
</comment>
<evidence type="ECO:0000313" key="1">
    <source>
        <dbReference type="EMBL" id="OMO80802.1"/>
    </source>
</evidence>
<gene>
    <name evidence="1" type="ORF">COLO4_23936</name>
</gene>
<organism evidence="1 2">
    <name type="scientific">Corchorus olitorius</name>
    <dbReference type="NCBI Taxonomy" id="93759"/>
    <lineage>
        <taxon>Eukaryota</taxon>
        <taxon>Viridiplantae</taxon>
        <taxon>Streptophyta</taxon>
        <taxon>Embryophyta</taxon>
        <taxon>Tracheophyta</taxon>
        <taxon>Spermatophyta</taxon>
        <taxon>Magnoliopsida</taxon>
        <taxon>eudicotyledons</taxon>
        <taxon>Gunneridae</taxon>
        <taxon>Pentapetalae</taxon>
        <taxon>rosids</taxon>
        <taxon>malvids</taxon>
        <taxon>Malvales</taxon>
        <taxon>Malvaceae</taxon>
        <taxon>Grewioideae</taxon>
        <taxon>Apeibeae</taxon>
        <taxon>Corchorus</taxon>
    </lineage>
</organism>
<dbReference type="Proteomes" id="UP000187203">
    <property type="component" value="Unassembled WGS sequence"/>
</dbReference>
<reference evidence="2" key="1">
    <citation type="submission" date="2013-09" db="EMBL/GenBank/DDBJ databases">
        <title>Corchorus olitorius genome sequencing.</title>
        <authorList>
            <person name="Alam M."/>
            <person name="Haque M.S."/>
            <person name="Islam M.S."/>
            <person name="Emdad E.M."/>
            <person name="Islam M.M."/>
            <person name="Ahmed B."/>
            <person name="Halim A."/>
            <person name="Hossen Q.M.M."/>
            <person name="Hossain M.Z."/>
            <person name="Ahmed R."/>
            <person name="Khan M.M."/>
            <person name="Islam R."/>
            <person name="Rashid M.M."/>
            <person name="Khan S.A."/>
            <person name="Rahman M.S."/>
            <person name="Alam M."/>
            <person name="Yahiya A.S."/>
            <person name="Khan M.S."/>
            <person name="Azam M.S."/>
            <person name="Haque T."/>
            <person name="Lashkar M.Z.H."/>
            <person name="Akhand A.I."/>
            <person name="Morshed G."/>
            <person name="Roy S."/>
            <person name="Uddin K.S."/>
            <person name="Rabeya T."/>
            <person name="Hossain A.S."/>
            <person name="Chowdhury A."/>
            <person name="Snigdha A.R."/>
            <person name="Mortoza M.S."/>
            <person name="Matin S.A."/>
            <person name="Hoque S.M.E."/>
            <person name="Islam M.K."/>
            <person name="Roy D.K."/>
            <person name="Haider R."/>
            <person name="Moosa M.M."/>
            <person name="Elias S.M."/>
            <person name="Hasan A.M."/>
            <person name="Jahan S."/>
            <person name="Shafiuddin M."/>
            <person name="Mahmood N."/>
            <person name="Shommy N.S."/>
        </authorList>
    </citation>
    <scope>NUCLEOTIDE SEQUENCE [LARGE SCALE GENOMIC DNA]</scope>
    <source>
        <strain evidence="2">cv. O-4</strain>
    </source>
</reference>
<sequence>MDVDVTTLSTTLEKFNFNNANDEIANDDANELDFPLFKVSADMSLEDLVRRGLEPWRAKVLLARASKAR</sequence>
<evidence type="ECO:0000313" key="2">
    <source>
        <dbReference type="Proteomes" id="UP000187203"/>
    </source>
</evidence>
<dbReference type="AlphaFoldDB" id="A0A1R3IDY1"/>
<keyword evidence="2" id="KW-1185">Reference proteome</keyword>